<evidence type="ECO:0000313" key="3">
    <source>
        <dbReference type="Proteomes" id="UP001470230"/>
    </source>
</evidence>
<proteinExistence type="predicted"/>
<organism evidence="2 3">
    <name type="scientific">Tritrichomonas musculus</name>
    <dbReference type="NCBI Taxonomy" id="1915356"/>
    <lineage>
        <taxon>Eukaryota</taxon>
        <taxon>Metamonada</taxon>
        <taxon>Parabasalia</taxon>
        <taxon>Tritrichomonadida</taxon>
        <taxon>Tritrichomonadidae</taxon>
        <taxon>Tritrichomonas</taxon>
    </lineage>
</organism>
<protein>
    <submittedName>
        <fullName evidence="2">Uncharacterized protein</fullName>
    </submittedName>
</protein>
<keyword evidence="3" id="KW-1185">Reference proteome</keyword>
<feature type="transmembrane region" description="Helical" evidence="1">
    <location>
        <begin position="85"/>
        <end position="101"/>
    </location>
</feature>
<sequence length="114" mass="13452">MEYSAIKEEPQLKHKPLIMSIDNKKSILASLTWIMPWAEKVSEDCYYIEIDGSYKAYEPYNYCIFYGIIYNNSLPFAVTLFPSEYSVYLICFLLVYKSIIFQSKTLKINQLFLI</sequence>
<evidence type="ECO:0000313" key="2">
    <source>
        <dbReference type="EMBL" id="KAK8847989.1"/>
    </source>
</evidence>
<keyword evidence="1" id="KW-1133">Transmembrane helix</keyword>
<reference evidence="2 3" key="1">
    <citation type="submission" date="2024-04" db="EMBL/GenBank/DDBJ databases">
        <title>Tritrichomonas musculus Genome.</title>
        <authorList>
            <person name="Alves-Ferreira E."/>
            <person name="Grigg M."/>
            <person name="Lorenzi H."/>
            <person name="Galac M."/>
        </authorList>
    </citation>
    <scope>NUCLEOTIDE SEQUENCE [LARGE SCALE GENOMIC DNA]</scope>
    <source>
        <strain evidence="2 3">EAF2021</strain>
    </source>
</reference>
<evidence type="ECO:0000256" key="1">
    <source>
        <dbReference type="SAM" id="Phobius"/>
    </source>
</evidence>
<keyword evidence="1" id="KW-0472">Membrane</keyword>
<dbReference type="Proteomes" id="UP001470230">
    <property type="component" value="Unassembled WGS sequence"/>
</dbReference>
<name>A0ABR2HJJ6_9EUKA</name>
<keyword evidence="1" id="KW-0812">Transmembrane</keyword>
<accession>A0ABR2HJJ6</accession>
<dbReference type="EMBL" id="JAPFFF010000027">
    <property type="protein sequence ID" value="KAK8847989.1"/>
    <property type="molecule type" value="Genomic_DNA"/>
</dbReference>
<comment type="caution">
    <text evidence="2">The sequence shown here is derived from an EMBL/GenBank/DDBJ whole genome shotgun (WGS) entry which is preliminary data.</text>
</comment>
<gene>
    <name evidence="2" type="ORF">M9Y10_019041</name>
</gene>